<dbReference type="InterPro" id="IPR036429">
    <property type="entry name" value="SpoA-like_sf"/>
</dbReference>
<evidence type="ECO:0000259" key="11">
    <source>
        <dbReference type="Pfam" id="PF01052"/>
    </source>
</evidence>
<name>A0A4Z0Y1U2_9FIRM</name>
<dbReference type="PANTHER" id="PTHR30034">
    <property type="entry name" value="FLAGELLAR MOTOR SWITCH PROTEIN FLIM"/>
    <property type="match status" value="1"/>
</dbReference>
<evidence type="ECO:0000313" key="13">
    <source>
        <dbReference type="Proteomes" id="UP000297714"/>
    </source>
</evidence>
<evidence type="ECO:0000256" key="6">
    <source>
        <dbReference type="ARBA" id="ARBA00022500"/>
    </source>
</evidence>
<dbReference type="GO" id="GO:0050918">
    <property type="term" value="P:positive chemotaxis"/>
    <property type="evidence" value="ECO:0007669"/>
    <property type="project" value="TreeGrafter"/>
</dbReference>
<evidence type="ECO:0000256" key="5">
    <source>
        <dbReference type="ARBA" id="ARBA00022475"/>
    </source>
</evidence>
<dbReference type="RefSeq" id="WP_135656978.1">
    <property type="nucleotide sequence ID" value="NZ_JAJUFJ010000001.1"/>
</dbReference>
<dbReference type="InterPro" id="IPR001543">
    <property type="entry name" value="FliN-like_C"/>
</dbReference>
<keyword evidence="12" id="KW-0969">Cilium</keyword>
<dbReference type="NCBIfam" id="TIGR01397">
    <property type="entry name" value="fliM_switch"/>
    <property type="match status" value="1"/>
</dbReference>
<feature type="domain" description="Flagellar motor switch protein FliN-like C-terminal" evidence="11">
    <location>
        <begin position="261"/>
        <end position="329"/>
    </location>
</feature>
<dbReference type="Pfam" id="PF02154">
    <property type="entry name" value="FliM"/>
    <property type="match status" value="1"/>
</dbReference>
<accession>A0A4Z0Y1U2</accession>
<dbReference type="Proteomes" id="UP000297714">
    <property type="component" value="Unassembled WGS sequence"/>
</dbReference>
<dbReference type="PRINTS" id="PR00955">
    <property type="entry name" value="FLGMOTORFLIM"/>
</dbReference>
<keyword evidence="12" id="KW-0282">Flagellum</keyword>
<reference evidence="12 13" key="1">
    <citation type="submission" date="2019-04" db="EMBL/GenBank/DDBJ databases">
        <authorList>
            <person name="Poehlein A."/>
            <person name="Bengelsdorf F.R."/>
            <person name="Duerre P."/>
            <person name="Daniel R."/>
        </authorList>
    </citation>
    <scope>NUCLEOTIDE SEQUENCE [LARGE SCALE GENOMIC DNA]</scope>
    <source>
        <strain evidence="12 13">BS-1</strain>
    </source>
</reference>
<comment type="subcellular location">
    <subcellularLocation>
        <location evidence="1">Bacterial flagellum basal body</location>
    </subcellularLocation>
    <subcellularLocation>
        <location evidence="2">Cell membrane</location>
        <topology evidence="2">Peripheral membrane protein</topology>
    </subcellularLocation>
</comment>
<evidence type="ECO:0000256" key="4">
    <source>
        <dbReference type="ARBA" id="ARBA00021898"/>
    </source>
</evidence>
<dbReference type="Gene3D" id="2.30.330.10">
    <property type="entry name" value="SpoA-like"/>
    <property type="match status" value="1"/>
</dbReference>
<dbReference type="GO" id="GO:0005886">
    <property type="term" value="C:plasma membrane"/>
    <property type="evidence" value="ECO:0007669"/>
    <property type="project" value="UniProtKB-SubCell"/>
</dbReference>
<dbReference type="OrthoDB" id="9806941at2"/>
<keyword evidence="7" id="KW-0283">Flagellar rotation</keyword>
<dbReference type="CDD" id="cd17908">
    <property type="entry name" value="FliM"/>
    <property type="match status" value="1"/>
</dbReference>
<evidence type="ECO:0000256" key="3">
    <source>
        <dbReference type="ARBA" id="ARBA00011049"/>
    </source>
</evidence>
<dbReference type="GO" id="GO:0009425">
    <property type="term" value="C:bacterial-type flagellum basal body"/>
    <property type="evidence" value="ECO:0007669"/>
    <property type="project" value="UniProtKB-SubCell"/>
</dbReference>
<dbReference type="InterPro" id="IPR001689">
    <property type="entry name" value="Flag_FliM"/>
</dbReference>
<dbReference type="SUPFAM" id="SSF103039">
    <property type="entry name" value="CheC-like"/>
    <property type="match status" value="1"/>
</dbReference>
<evidence type="ECO:0000256" key="2">
    <source>
        <dbReference type="ARBA" id="ARBA00004202"/>
    </source>
</evidence>
<evidence type="ECO:0000313" key="12">
    <source>
        <dbReference type="EMBL" id="TGJ77899.1"/>
    </source>
</evidence>
<dbReference type="Pfam" id="PF01052">
    <property type="entry name" value="FliMN_C"/>
    <property type="match status" value="1"/>
</dbReference>
<proteinExistence type="inferred from homology"/>
<comment type="similarity">
    <text evidence="3">Belongs to the FliM family.</text>
</comment>
<dbReference type="Gene3D" id="3.40.1550.10">
    <property type="entry name" value="CheC-like"/>
    <property type="match status" value="1"/>
</dbReference>
<sequence length="332" mass="37669">MAEVLSQKQIDELLGSLQSGHVDFKEIEEQTAGPKVKEYDFMSPKKFTKEQLKLLDNVFDSVSRMFSLQLAGMLRSACQMEILQVEEEEFREFNNALGDSILVAIIGMNSEENRIDDKPVLVEMSRQISFSIMDRLLGGNGMGYEIERDYTDIELSLLEYVFKQLLPLMDNAWGNYMEIHHTLDMIETNSRLMQLVQPDEAVAIIAIEVTIENLKGNINVCLPASSLEEVFRVFNSKYVKLPKKEDPSVEQQRKFGIMHTLKNSPLTISAMLGKTEISLKDLLNLQAGDIIPLNTRVDQDSIVLEVEGLPWFTGVIGTKQKKYAVKINKSLQ</sequence>
<keyword evidence="9" id="KW-0975">Bacterial flagellum</keyword>
<comment type="caution">
    <text evidence="12">The sequence shown here is derived from an EMBL/GenBank/DDBJ whole genome shotgun (WGS) entry which is preliminary data.</text>
</comment>
<dbReference type="GO" id="GO:0071978">
    <property type="term" value="P:bacterial-type flagellum-dependent swarming motility"/>
    <property type="evidence" value="ECO:0007669"/>
    <property type="project" value="TreeGrafter"/>
</dbReference>
<evidence type="ECO:0000256" key="9">
    <source>
        <dbReference type="ARBA" id="ARBA00023143"/>
    </source>
</evidence>
<dbReference type="EMBL" id="SRMQ01000001">
    <property type="protein sequence ID" value="TGJ77899.1"/>
    <property type="molecule type" value="Genomic_DNA"/>
</dbReference>
<protein>
    <recommendedName>
        <fullName evidence="4 10">Flagellar motor switch protein FliM</fullName>
    </recommendedName>
</protein>
<dbReference type="PANTHER" id="PTHR30034:SF6">
    <property type="entry name" value="YOP PROTEINS TRANSLOCATION PROTEIN Q"/>
    <property type="match status" value="1"/>
</dbReference>
<keyword evidence="5" id="KW-1003">Cell membrane</keyword>
<dbReference type="PIRSF" id="PIRSF002888">
    <property type="entry name" value="FliM"/>
    <property type="match status" value="1"/>
</dbReference>
<keyword evidence="13" id="KW-1185">Reference proteome</keyword>
<organism evidence="12 13">
    <name type="scientific">Caproiciproducens galactitolivorans</name>
    <dbReference type="NCBI Taxonomy" id="642589"/>
    <lineage>
        <taxon>Bacteria</taxon>
        <taxon>Bacillati</taxon>
        <taxon>Bacillota</taxon>
        <taxon>Clostridia</taxon>
        <taxon>Eubacteriales</taxon>
        <taxon>Acutalibacteraceae</taxon>
        <taxon>Caproiciproducens</taxon>
    </lineage>
</organism>
<evidence type="ECO:0000256" key="1">
    <source>
        <dbReference type="ARBA" id="ARBA00004117"/>
    </source>
</evidence>
<dbReference type="InterPro" id="IPR028976">
    <property type="entry name" value="CheC-like_sf"/>
</dbReference>
<keyword evidence="8" id="KW-0472">Membrane</keyword>
<dbReference type="GO" id="GO:0003774">
    <property type="term" value="F:cytoskeletal motor activity"/>
    <property type="evidence" value="ECO:0007669"/>
    <property type="project" value="InterPro"/>
</dbReference>
<evidence type="ECO:0000256" key="7">
    <source>
        <dbReference type="ARBA" id="ARBA00022779"/>
    </source>
</evidence>
<keyword evidence="6" id="KW-0145">Chemotaxis</keyword>
<evidence type="ECO:0000256" key="8">
    <source>
        <dbReference type="ARBA" id="ARBA00023136"/>
    </source>
</evidence>
<gene>
    <name evidence="12" type="primary">fliM</name>
    <name evidence="12" type="ORF">CAGA_03080</name>
</gene>
<keyword evidence="12" id="KW-0966">Cell projection</keyword>
<evidence type="ECO:0000256" key="10">
    <source>
        <dbReference type="NCBIfam" id="TIGR01397"/>
    </source>
</evidence>
<dbReference type="AlphaFoldDB" id="A0A4Z0Y1U2"/>
<dbReference type="SUPFAM" id="SSF101801">
    <property type="entry name" value="Surface presentation of antigens (SPOA)"/>
    <property type="match status" value="1"/>
</dbReference>